<dbReference type="InterPro" id="IPR014043">
    <property type="entry name" value="Acyl_transferase_dom"/>
</dbReference>
<feature type="domain" description="Malonyl-CoA:ACP transacylase (MAT)" evidence="8">
    <location>
        <begin position="6"/>
        <end position="299"/>
    </location>
</feature>
<dbReference type="InterPro" id="IPR050858">
    <property type="entry name" value="Mal-CoA-ACP_Trans/PKS_FabD"/>
</dbReference>
<evidence type="ECO:0000259" key="8">
    <source>
        <dbReference type="SMART" id="SM00827"/>
    </source>
</evidence>
<evidence type="ECO:0000256" key="5">
    <source>
        <dbReference type="ARBA" id="ARBA00048462"/>
    </source>
</evidence>
<dbReference type="Gene3D" id="3.40.366.10">
    <property type="entry name" value="Malonyl-Coenzyme A Acyl Carrier Protein, domain 2"/>
    <property type="match status" value="1"/>
</dbReference>
<evidence type="ECO:0000256" key="7">
    <source>
        <dbReference type="PIRSR" id="PIRSR000446-1"/>
    </source>
</evidence>
<comment type="caution">
    <text evidence="9">The sequence shown here is derived from an EMBL/GenBank/DDBJ whole genome shotgun (WGS) entry which is preliminary data.</text>
</comment>
<proteinExistence type="inferred from homology"/>
<feature type="active site" evidence="7">
    <location>
        <position position="90"/>
    </location>
</feature>
<dbReference type="PANTHER" id="PTHR42681:SF1">
    <property type="entry name" value="MALONYL-COA-ACYL CARRIER PROTEIN TRANSACYLASE, MITOCHONDRIAL"/>
    <property type="match status" value="1"/>
</dbReference>
<evidence type="ECO:0000256" key="2">
    <source>
        <dbReference type="ARBA" id="ARBA00018953"/>
    </source>
</evidence>
<dbReference type="GO" id="GO:0005829">
    <property type="term" value="C:cytosol"/>
    <property type="evidence" value="ECO:0007669"/>
    <property type="project" value="TreeGrafter"/>
</dbReference>
<dbReference type="EC" id="2.3.1.39" evidence="1 6"/>
<dbReference type="InterPro" id="IPR001227">
    <property type="entry name" value="Ac_transferase_dom_sf"/>
</dbReference>
<dbReference type="Pfam" id="PF00698">
    <property type="entry name" value="Acyl_transf_1"/>
    <property type="match status" value="1"/>
</dbReference>
<evidence type="ECO:0000256" key="3">
    <source>
        <dbReference type="ARBA" id="ARBA00022679"/>
    </source>
</evidence>
<dbReference type="NCBIfam" id="TIGR00128">
    <property type="entry name" value="fabD"/>
    <property type="match status" value="1"/>
</dbReference>
<dbReference type="SMART" id="SM00827">
    <property type="entry name" value="PKS_AT"/>
    <property type="match status" value="1"/>
</dbReference>
<dbReference type="RefSeq" id="WP_109764070.1">
    <property type="nucleotide sequence ID" value="NZ_QGGU01000008.1"/>
</dbReference>
<comment type="catalytic activity">
    <reaction evidence="5 6">
        <text>holo-[ACP] + malonyl-CoA = malonyl-[ACP] + CoA</text>
        <dbReference type="Rhea" id="RHEA:41792"/>
        <dbReference type="Rhea" id="RHEA-COMP:9623"/>
        <dbReference type="Rhea" id="RHEA-COMP:9685"/>
        <dbReference type="ChEBI" id="CHEBI:57287"/>
        <dbReference type="ChEBI" id="CHEBI:57384"/>
        <dbReference type="ChEBI" id="CHEBI:64479"/>
        <dbReference type="ChEBI" id="CHEBI:78449"/>
        <dbReference type="EC" id="2.3.1.39"/>
    </reaction>
</comment>
<dbReference type="GO" id="GO:0006633">
    <property type="term" value="P:fatty acid biosynthetic process"/>
    <property type="evidence" value="ECO:0007669"/>
    <property type="project" value="TreeGrafter"/>
</dbReference>
<name>A0A316FK43_9GAMM</name>
<evidence type="ECO:0000313" key="9">
    <source>
        <dbReference type="EMBL" id="PWK49278.1"/>
    </source>
</evidence>
<gene>
    <name evidence="9" type="ORF">C8D97_108188</name>
</gene>
<evidence type="ECO:0000256" key="6">
    <source>
        <dbReference type="PIRNR" id="PIRNR000446"/>
    </source>
</evidence>
<dbReference type="InterPro" id="IPR024925">
    <property type="entry name" value="Malonyl_CoA-ACP_transAc"/>
</dbReference>
<dbReference type="Gene3D" id="3.30.70.250">
    <property type="entry name" value="Malonyl-CoA ACP transacylase, ACP-binding"/>
    <property type="match status" value="1"/>
</dbReference>
<dbReference type="SUPFAM" id="SSF55048">
    <property type="entry name" value="Probable ACP-binding domain of malonyl-CoA ACP transacylase"/>
    <property type="match status" value="1"/>
</dbReference>
<keyword evidence="4 6" id="KW-0012">Acyltransferase</keyword>
<dbReference type="InterPro" id="IPR004410">
    <property type="entry name" value="Malonyl_CoA-ACP_transAc_FabD"/>
</dbReference>
<feature type="active site" evidence="7">
    <location>
        <position position="199"/>
    </location>
</feature>
<accession>A0A316FK43</accession>
<dbReference type="InterPro" id="IPR016036">
    <property type="entry name" value="Malonyl_transacylase_ACP-bd"/>
</dbReference>
<evidence type="ECO:0000313" key="10">
    <source>
        <dbReference type="Proteomes" id="UP000245790"/>
    </source>
</evidence>
<dbReference type="PANTHER" id="PTHR42681">
    <property type="entry name" value="MALONYL-COA-ACYL CARRIER PROTEIN TRANSACYLASE, MITOCHONDRIAL"/>
    <property type="match status" value="1"/>
</dbReference>
<keyword evidence="3 6" id="KW-0808">Transferase</keyword>
<organism evidence="9 10">
    <name type="scientific">Pleionea mediterranea</name>
    <dbReference type="NCBI Taxonomy" id="523701"/>
    <lineage>
        <taxon>Bacteria</taxon>
        <taxon>Pseudomonadati</taxon>
        <taxon>Pseudomonadota</taxon>
        <taxon>Gammaproteobacteria</taxon>
        <taxon>Oceanospirillales</taxon>
        <taxon>Pleioneaceae</taxon>
        <taxon>Pleionea</taxon>
    </lineage>
</organism>
<dbReference type="Proteomes" id="UP000245790">
    <property type="component" value="Unassembled WGS sequence"/>
</dbReference>
<dbReference type="GO" id="GO:0004314">
    <property type="term" value="F:[acyl-carrier-protein] S-malonyltransferase activity"/>
    <property type="evidence" value="ECO:0007669"/>
    <property type="project" value="UniProtKB-EC"/>
</dbReference>
<sequence>MSLAFIFPGQGSQSVGMLASFADNPTVQSTFQEASSALGYDLWDLCQNGPAEELNKTEKTQPALLTASVALWRLWCEKNGNKPEFFAGHSLGEYSALVCSDVLSLTDAVRLVEARGQFMQQAVPAGTGKMAAIIGLDDELIQQACEESAEGEVVSPVNYNSPGQVVIAGSASAVERAMSACKDKGAKRALPLPVSVPSHCALMEPAAEQLAAKLNGLSLNEPQVSVINNVDVSVETNSDAIKQALIRQLHNPVRWTETIEKLKQAGVTDLVECGSGNVLSGLNKRISRELTSHGINDIDKLSETIEKL</sequence>
<dbReference type="AlphaFoldDB" id="A0A316FK43"/>
<dbReference type="InterPro" id="IPR016035">
    <property type="entry name" value="Acyl_Trfase/lysoPLipase"/>
</dbReference>
<dbReference type="FunFam" id="3.30.70.250:FF:000001">
    <property type="entry name" value="Malonyl CoA-acyl carrier protein transacylase"/>
    <property type="match status" value="1"/>
</dbReference>
<reference evidence="9 10" key="1">
    <citation type="submission" date="2018-05" db="EMBL/GenBank/DDBJ databases">
        <title>Genomic Encyclopedia of Type Strains, Phase IV (KMG-IV): sequencing the most valuable type-strain genomes for metagenomic binning, comparative biology and taxonomic classification.</title>
        <authorList>
            <person name="Goeker M."/>
        </authorList>
    </citation>
    <scope>NUCLEOTIDE SEQUENCE [LARGE SCALE GENOMIC DNA]</scope>
    <source>
        <strain evidence="9 10">DSM 25350</strain>
    </source>
</reference>
<dbReference type="OrthoDB" id="9808564at2"/>
<evidence type="ECO:0000256" key="1">
    <source>
        <dbReference type="ARBA" id="ARBA00013258"/>
    </source>
</evidence>
<dbReference type="PIRSF" id="PIRSF000446">
    <property type="entry name" value="Mct"/>
    <property type="match status" value="1"/>
</dbReference>
<comment type="similarity">
    <text evidence="6">Belongs to the fabD family.</text>
</comment>
<dbReference type="SUPFAM" id="SSF52151">
    <property type="entry name" value="FabD/lysophospholipase-like"/>
    <property type="match status" value="1"/>
</dbReference>
<evidence type="ECO:0000256" key="4">
    <source>
        <dbReference type="ARBA" id="ARBA00023315"/>
    </source>
</evidence>
<keyword evidence="10" id="KW-1185">Reference proteome</keyword>
<protein>
    <recommendedName>
        <fullName evidence="2 6">Malonyl CoA-acyl carrier protein transacylase</fullName>
        <ecNumber evidence="1 6">2.3.1.39</ecNumber>
    </recommendedName>
</protein>
<dbReference type="EMBL" id="QGGU01000008">
    <property type="protein sequence ID" value="PWK49278.1"/>
    <property type="molecule type" value="Genomic_DNA"/>
</dbReference>